<comment type="subcellular location">
    <subcellularLocation>
        <location evidence="1">Cell membrane</location>
        <topology evidence="1">Multi-pass membrane protein</topology>
    </subcellularLocation>
</comment>
<dbReference type="Proteomes" id="UP000051461">
    <property type="component" value="Unassembled WGS sequence"/>
</dbReference>
<gene>
    <name evidence="9" type="ORF">FC07_GL000626</name>
</gene>
<evidence type="ECO:0000256" key="6">
    <source>
        <dbReference type="ARBA" id="ARBA00023136"/>
    </source>
</evidence>
<dbReference type="Pfam" id="PF00892">
    <property type="entry name" value="EamA"/>
    <property type="match status" value="2"/>
</dbReference>
<dbReference type="GO" id="GO:0005886">
    <property type="term" value="C:plasma membrane"/>
    <property type="evidence" value="ECO:0007669"/>
    <property type="project" value="UniProtKB-SubCell"/>
</dbReference>
<evidence type="ECO:0000256" key="7">
    <source>
        <dbReference type="SAM" id="Phobius"/>
    </source>
</evidence>
<comment type="caution">
    <text evidence="9">The sequence shown here is derived from an EMBL/GenBank/DDBJ whole genome shotgun (WGS) entry which is preliminary data.</text>
</comment>
<evidence type="ECO:0000256" key="2">
    <source>
        <dbReference type="ARBA" id="ARBA00007362"/>
    </source>
</evidence>
<dbReference type="AlphaFoldDB" id="A0A0R1GRE2"/>
<feature type="transmembrane region" description="Helical" evidence="7">
    <location>
        <begin position="187"/>
        <end position="209"/>
    </location>
</feature>
<keyword evidence="10" id="KW-1185">Reference proteome</keyword>
<dbReference type="PANTHER" id="PTHR42920">
    <property type="entry name" value="OS03G0707200 PROTEIN-RELATED"/>
    <property type="match status" value="1"/>
</dbReference>
<name>A0A0R1GRE2_9LACO</name>
<dbReference type="PANTHER" id="PTHR42920:SF5">
    <property type="entry name" value="EAMA DOMAIN-CONTAINING PROTEIN"/>
    <property type="match status" value="1"/>
</dbReference>
<dbReference type="InterPro" id="IPR000620">
    <property type="entry name" value="EamA_dom"/>
</dbReference>
<evidence type="ECO:0000313" key="9">
    <source>
        <dbReference type="EMBL" id="KRK34417.1"/>
    </source>
</evidence>
<feature type="transmembrane region" description="Helical" evidence="7">
    <location>
        <begin position="108"/>
        <end position="126"/>
    </location>
</feature>
<sequence>MGAFFLEKGDVSMRLSKMQANLMLLACAVIWGFGYVVVKAAINAHVPAGLMVGIRGLIYMGLAYLCFHQAINHMKKRDFWVGFIAGAVNFVAYLVQTIGLQYTTPSNNAFLTAIYVVIVPFIMWLWQRQRPERRSYIAIALCLLGMVFLTNMIKVGLHFQLGDLLTVVSAFIYAAQIVYFGSSAADASPWVISFMLGLTQAVGGLAWSVCFEIPTYHAINWPQAIMPLLVLGVLSSFGAQTLQVVGQRFTDPTPAGLILMTEAMFGSFFSVLLGFEPITANLVIGGALIISALLLTQLDFKKIQLPRR</sequence>
<dbReference type="STRING" id="1423726.FC07_GL000626"/>
<dbReference type="InterPro" id="IPR051258">
    <property type="entry name" value="Diverse_Substrate_Transporter"/>
</dbReference>
<feature type="transmembrane region" description="Helical" evidence="7">
    <location>
        <begin position="135"/>
        <end position="153"/>
    </location>
</feature>
<dbReference type="EMBL" id="AZDA01000092">
    <property type="protein sequence ID" value="KRK34417.1"/>
    <property type="molecule type" value="Genomic_DNA"/>
</dbReference>
<dbReference type="PATRIC" id="fig|1423726.3.peg.649"/>
<organism evidence="9 10">
    <name type="scientific">Loigolactobacillus bifermentans DSM 20003</name>
    <dbReference type="NCBI Taxonomy" id="1423726"/>
    <lineage>
        <taxon>Bacteria</taxon>
        <taxon>Bacillati</taxon>
        <taxon>Bacillota</taxon>
        <taxon>Bacilli</taxon>
        <taxon>Lactobacillales</taxon>
        <taxon>Lactobacillaceae</taxon>
        <taxon>Loigolactobacillus</taxon>
    </lineage>
</organism>
<evidence type="ECO:0000313" key="10">
    <source>
        <dbReference type="Proteomes" id="UP000051461"/>
    </source>
</evidence>
<accession>A0A0R1GRE2</accession>
<proteinExistence type="inferred from homology"/>
<dbReference type="SUPFAM" id="SSF103481">
    <property type="entry name" value="Multidrug resistance efflux transporter EmrE"/>
    <property type="match status" value="2"/>
</dbReference>
<keyword evidence="6 7" id="KW-0472">Membrane</keyword>
<feature type="transmembrane region" description="Helical" evidence="7">
    <location>
        <begin position="221"/>
        <end position="242"/>
    </location>
</feature>
<feature type="domain" description="EamA" evidence="8">
    <location>
        <begin position="161"/>
        <end position="296"/>
    </location>
</feature>
<keyword evidence="5 7" id="KW-1133">Transmembrane helix</keyword>
<feature type="transmembrane region" description="Helical" evidence="7">
    <location>
        <begin position="21"/>
        <end position="42"/>
    </location>
</feature>
<feature type="transmembrane region" description="Helical" evidence="7">
    <location>
        <begin position="79"/>
        <end position="102"/>
    </location>
</feature>
<evidence type="ECO:0000259" key="8">
    <source>
        <dbReference type="Pfam" id="PF00892"/>
    </source>
</evidence>
<keyword evidence="3" id="KW-1003">Cell membrane</keyword>
<comment type="similarity">
    <text evidence="2">Belongs to the EamA transporter family.</text>
</comment>
<feature type="transmembrane region" description="Helical" evidence="7">
    <location>
        <begin position="48"/>
        <end position="67"/>
    </location>
</feature>
<evidence type="ECO:0000256" key="4">
    <source>
        <dbReference type="ARBA" id="ARBA00022692"/>
    </source>
</evidence>
<feature type="transmembrane region" description="Helical" evidence="7">
    <location>
        <begin position="278"/>
        <end position="298"/>
    </location>
</feature>
<protein>
    <submittedName>
        <fullName evidence="9">Transport protein</fullName>
    </submittedName>
</protein>
<evidence type="ECO:0000256" key="3">
    <source>
        <dbReference type="ARBA" id="ARBA00022475"/>
    </source>
</evidence>
<keyword evidence="4 7" id="KW-0812">Transmembrane</keyword>
<evidence type="ECO:0000256" key="5">
    <source>
        <dbReference type="ARBA" id="ARBA00022989"/>
    </source>
</evidence>
<reference evidence="9 10" key="1">
    <citation type="journal article" date="2015" name="Genome Announc.">
        <title>Expanding the biotechnology potential of lactobacilli through comparative genomics of 213 strains and associated genera.</title>
        <authorList>
            <person name="Sun Z."/>
            <person name="Harris H.M."/>
            <person name="McCann A."/>
            <person name="Guo C."/>
            <person name="Argimon S."/>
            <person name="Zhang W."/>
            <person name="Yang X."/>
            <person name="Jeffery I.B."/>
            <person name="Cooney J.C."/>
            <person name="Kagawa T.F."/>
            <person name="Liu W."/>
            <person name="Song Y."/>
            <person name="Salvetti E."/>
            <person name="Wrobel A."/>
            <person name="Rasinkangas P."/>
            <person name="Parkhill J."/>
            <person name="Rea M.C."/>
            <person name="O'Sullivan O."/>
            <person name="Ritari J."/>
            <person name="Douillard F.P."/>
            <person name="Paul Ross R."/>
            <person name="Yang R."/>
            <person name="Briner A.E."/>
            <person name="Felis G.E."/>
            <person name="de Vos W.M."/>
            <person name="Barrangou R."/>
            <person name="Klaenhammer T.R."/>
            <person name="Caufield P.W."/>
            <person name="Cui Y."/>
            <person name="Zhang H."/>
            <person name="O'Toole P.W."/>
        </authorList>
    </citation>
    <scope>NUCLEOTIDE SEQUENCE [LARGE SCALE GENOMIC DNA]</scope>
    <source>
        <strain evidence="9 10">DSM 20003</strain>
    </source>
</reference>
<dbReference type="InterPro" id="IPR037185">
    <property type="entry name" value="EmrE-like"/>
</dbReference>
<feature type="domain" description="EamA" evidence="8">
    <location>
        <begin position="20"/>
        <end position="150"/>
    </location>
</feature>
<evidence type="ECO:0000256" key="1">
    <source>
        <dbReference type="ARBA" id="ARBA00004651"/>
    </source>
</evidence>